<keyword evidence="1" id="KW-0472">Membrane</keyword>
<dbReference type="EMBL" id="JAGKQQ010000001">
    <property type="protein sequence ID" value="MBP3957149.1"/>
    <property type="molecule type" value="Genomic_DNA"/>
</dbReference>
<evidence type="ECO:0000313" key="4">
    <source>
        <dbReference type="Proteomes" id="UP000676565"/>
    </source>
</evidence>
<dbReference type="InterPro" id="IPR011453">
    <property type="entry name" value="DUF1559"/>
</dbReference>
<dbReference type="PANTHER" id="PTHR30093">
    <property type="entry name" value="GENERAL SECRETION PATHWAY PROTEIN G"/>
    <property type="match status" value="1"/>
</dbReference>
<dbReference type="PANTHER" id="PTHR30093:SF2">
    <property type="entry name" value="TYPE II SECRETION SYSTEM PROTEIN H"/>
    <property type="match status" value="1"/>
</dbReference>
<dbReference type="InterPro" id="IPR027558">
    <property type="entry name" value="Pre_pil_HX9DG_C"/>
</dbReference>
<accession>A0ABS5BTV6</accession>
<dbReference type="NCBIfam" id="TIGR02532">
    <property type="entry name" value="IV_pilin_GFxxxE"/>
    <property type="match status" value="1"/>
</dbReference>
<dbReference type="Proteomes" id="UP000676565">
    <property type="component" value="Unassembled WGS sequence"/>
</dbReference>
<dbReference type="InterPro" id="IPR045584">
    <property type="entry name" value="Pilin-like"/>
</dbReference>
<evidence type="ECO:0000259" key="2">
    <source>
        <dbReference type="Pfam" id="PF07596"/>
    </source>
</evidence>
<keyword evidence="1" id="KW-0812">Transmembrane</keyword>
<dbReference type="Pfam" id="PF07963">
    <property type="entry name" value="N_methyl"/>
    <property type="match status" value="1"/>
</dbReference>
<keyword evidence="4" id="KW-1185">Reference proteome</keyword>
<name>A0ABS5BTV6_9BACT</name>
<dbReference type="InterPro" id="IPR012902">
    <property type="entry name" value="N_methyl_site"/>
</dbReference>
<dbReference type="Pfam" id="PF07596">
    <property type="entry name" value="SBP_bac_10"/>
    <property type="match status" value="1"/>
</dbReference>
<keyword evidence="1" id="KW-1133">Transmembrane helix</keyword>
<dbReference type="NCBIfam" id="TIGR04294">
    <property type="entry name" value="pre_pil_HX9DG"/>
    <property type="match status" value="1"/>
</dbReference>
<sequence length="322" mass="35440">MPNNVYSLRRRIGFTLIELLVVIAIIAILIGLLLPAVQKVREAAARMKCQNNLKQLALACHNCESSNGRFPIGSQGNDPATGLNSLTKPRKPFVADVLPYIEQDNLYKSYNQTVGFNDALNTLARSQKLTIFQCPSDQTQEPWTTTNDYKGNYGVNWGRWAFFDQGGPASNPAPLNIGTAGRSPFWLEFGAKFTDMTDGTSNTLCLMEMLQPPQNHLGLTTDRRGRIWNNDSACYEISARITPNSPSGDYGQCIDNPQQGWPCIRDTGGDPRNFFMGSRSRHTNGVNAALCDGSVRFINNSIDLNTWAGMSSMAGGEVLGEF</sequence>
<comment type="caution">
    <text evidence="3">The sequence shown here is derived from an EMBL/GenBank/DDBJ whole genome shotgun (WGS) entry which is preliminary data.</text>
</comment>
<evidence type="ECO:0000313" key="3">
    <source>
        <dbReference type="EMBL" id="MBP3957149.1"/>
    </source>
</evidence>
<organism evidence="3 4">
    <name type="scientific">Gemmata palustris</name>
    <dbReference type="NCBI Taxonomy" id="2822762"/>
    <lineage>
        <taxon>Bacteria</taxon>
        <taxon>Pseudomonadati</taxon>
        <taxon>Planctomycetota</taxon>
        <taxon>Planctomycetia</taxon>
        <taxon>Gemmatales</taxon>
        <taxon>Gemmataceae</taxon>
        <taxon>Gemmata</taxon>
    </lineage>
</organism>
<dbReference type="Gene3D" id="3.30.700.10">
    <property type="entry name" value="Glycoprotein, Type 4 Pilin"/>
    <property type="match status" value="1"/>
</dbReference>
<evidence type="ECO:0000256" key="1">
    <source>
        <dbReference type="SAM" id="Phobius"/>
    </source>
</evidence>
<feature type="transmembrane region" description="Helical" evidence="1">
    <location>
        <begin position="12"/>
        <end position="37"/>
    </location>
</feature>
<protein>
    <submittedName>
        <fullName evidence="3">DUF1559 domain-containing protein</fullName>
    </submittedName>
</protein>
<feature type="domain" description="DUF1559" evidence="2">
    <location>
        <begin position="38"/>
        <end position="304"/>
    </location>
</feature>
<reference evidence="3 4" key="1">
    <citation type="submission" date="2021-04" db="EMBL/GenBank/DDBJ databases">
        <authorList>
            <person name="Ivanova A."/>
        </authorList>
    </citation>
    <scope>NUCLEOTIDE SEQUENCE [LARGE SCALE GENOMIC DNA]</scope>
    <source>
        <strain evidence="3 4">G18</strain>
    </source>
</reference>
<proteinExistence type="predicted"/>
<gene>
    <name evidence="3" type="ORF">J8F10_17940</name>
</gene>
<dbReference type="SUPFAM" id="SSF54523">
    <property type="entry name" value="Pili subunits"/>
    <property type="match status" value="1"/>
</dbReference>
<dbReference type="RefSeq" id="WP_210662012.1">
    <property type="nucleotide sequence ID" value="NZ_JAGKQQ010000001.1"/>
</dbReference>